<dbReference type="PANTHER" id="PTHR30614">
    <property type="entry name" value="MEMBRANE COMPONENT OF AMINO ACID ABC TRANSPORTER"/>
    <property type="match status" value="1"/>
</dbReference>
<evidence type="ECO:0000256" key="7">
    <source>
        <dbReference type="ARBA" id="ARBA00022970"/>
    </source>
</evidence>
<sequence>MPFDPTVLTSHLDTLLAGAWLTAEVCALGIAAAFSLAAALGVLAVGRGWAGRLARLYVDVFRNVPFVVQVFFLFYGLPEVGVYIDAFWTGVLALGLVGGAYGSDVVRSGILAIEPGVVEAAKVGGLSRLAIIRRIVLPIALRTAIRPLGSVFVNLVLSSSILSMITLDEVTGTARGVASETYRPFEVYAFLLAAYAGLTYAVSLGIDALHRRLNRHMADNGAAPGVIHGAAPGVAHGAMGGTA</sequence>
<feature type="transmembrane region" description="Helical" evidence="10">
    <location>
        <begin position="148"/>
        <end position="167"/>
    </location>
</feature>
<dbReference type="InterPro" id="IPR035906">
    <property type="entry name" value="MetI-like_sf"/>
</dbReference>
<dbReference type="InterPro" id="IPR010065">
    <property type="entry name" value="AA_ABC_transptr_permease_3TM"/>
</dbReference>
<dbReference type="PANTHER" id="PTHR30614:SF20">
    <property type="entry name" value="GLUTAMINE TRANSPORT SYSTEM PERMEASE PROTEIN GLNP"/>
    <property type="match status" value="1"/>
</dbReference>
<evidence type="ECO:0000256" key="4">
    <source>
        <dbReference type="ARBA" id="ARBA00022448"/>
    </source>
</evidence>
<accession>A0A560JQK5</accession>
<keyword evidence="6 10" id="KW-0812">Transmembrane</keyword>
<evidence type="ECO:0000256" key="1">
    <source>
        <dbReference type="ARBA" id="ARBA00003159"/>
    </source>
</evidence>
<comment type="similarity">
    <text evidence="3">Belongs to the binding-protein-dependent transport system permease family. HisMQ subfamily.</text>
</comment>
<comment type="subcellular location">
    <subcellularLocation>
        <location evidence="2">Cell inner membrane</location>
        <topology evidence="2">Multi-pass membrane protein</topology>
    </subcellularLocation>
    <subcellularLocation>
        <location evidence="10">Cell membrane</location>
        <topology evidence="10">Multi-pass membrane protein</topology>
    </subcellularLocation>
</comment>
<dbReference type="Pfam" id="PF00528">
    <property type="entry name" value="BPD_transp_1"/>
    <property type="match status" value="1"/>
</dbReference>
<comment type="function">
    <text evidence="1">Part of the binding-protein-dependent transport system for glutamine; probably responsible for the translocation of the substrate across the membrane.</text>
</comment>
<evidence type="ECO:0000256" key="10">
    <source>
        <dbReference type="RuleBase" id="RU363032"/>
    </source>
</evidence>
<keyword evidence="7" id="KW-0029">Amino-acid transport</keyword>
<evidence type="ECO:0000256" key="8">
    <source>
        <dbReference type="ARBA" id="ARBA00022989"/>
    </source>
</evidence>
<dbReference type="GO" id="GO:0043190">
    <property type="term" value="C:ATP-binding cassette (ABC) transporter complex"/>
    <property type="evidence" value="ECO:0007669"/>
    <property type="project" value="InterPro"/>
</dbReference>
<proteinExistence type="inferred from homology"/>
<dbReference type="AlphaFoldDB" id="A0A560JQK5"/>
<dbReference type="EMBL" id="VITV01000005">
    <property type="protein sequence ID" value="TWB73276.1"/>
    <property type="molecule type" value="Genomic_DNA"/>
</dbReference>
<dbReference type="InterPro" id="IPR000515">
    <property type="entry name" value="MetI-like"/>
</dbReference>
<dbReference type="CDD" id="cd06261">
    <property type="entry name" value="TM_PBP2"/>
    <property type="match status" value="1"/>
</dbReference>
<dbReference type="Proteomes" id="UP000320516">
    <property type="component" value="Unassembled WGS sequence"/>
</dbReference>
<keyword evidence="4 10" id="KW-0813">Transport</keyword>
<feature type="transmembrane region" description="Helical" evidence="10">
    <location>
        <begin position="20"/>
        <end position="44"/>
    </location>
</feature>
<evidence type="ECO:0000259" key="11">
    <source>
        <dbReference type="PROSITE" id="PS50928"/>
    </source>
</evidence>
<feature type="domain" description="ABC transmembrane type-1" evidence="11">
    <location>
        <begin position="19"/>
        <end position="210"/>
    </location>
</feature>
<keyword evidence="9 10" id="KW-0472">Membrane</keyword>
<protein>
    <submittedName>
        <fullName evidence="12">Polar amino acid transport system permease protein/putative glutamine transport system permease protein</fullName>
    </submittedName>
</protein>
<evidence type="ECO:0000256" key="9">
    <source>
        <dbReference type="ARBA" id="ARBA00023136"/>
    </source>
</evidence>
<comment type="caution">
    <text evidence="12">The sequence shown here is derived from an EMBL/GenBank/DDBJ whole genome shotgun (WGS) entry which is preliminary data.</text>
</comment>
<feature type="transmembrane region" description="Helical" evidence="10">
    <location>
        <begin position="82"/>
        <end position="101"/>
    </location>
</feature>
<dbReference type="Gene3D" id="1.10.3720.10">
    <property type="entry name" value="MetI-like"/>
    <property type="match status" value="1"/>
</dbReference>
<dbReference type="SUPFAM" id="SSF161098">
    <property type="entry name" value="MetI-like"/>
    <property type="match status" value="1"/>
</dbReference>
<dbReference type="GO" id="GO:0022857">
    <property type="term" value="F:transmembrane transporter activity"/>
    <property type="evidence" value="ECO:0007669"/>
    <property type="project" value="InterPro"/>
</dbReference>
<dbReference type="NCBIfam" id="TIGR01726">
    <property type="entry name" value="HEQRo_perm_3TM"/>
    <property type="match status" value="1"/>
</dbReference>
<feature type="transmembrane region" description="Helical" evidence="10">
    <location>
        <begin position="187"/>
        <end position="209"/>
    </location>
</feature>
<keyword evidence="5" id="KW-1003">Cell membrane</keyword>
<dbReference type="PROSITE" id="PS50928">
    <property type="entry name" value="ABC_TM1"/>
    <property type="match status" value="1"/>
</dbReference>
<evidence type="ECO:0000256" key="2">
    <source>
        <dbReference type="ARBA" id="ARBA00004429"/>
    </source>
</evidence>
<organism evidence="12 13">
    <name type="scientific">Nitrospirillum amazonense</name>
    <dbReference type="NCBI Taxonomy" id="28077"/>
    <lineage>
        <taxon>Bacteria</taxon>
        <taxon>Pseudomonadati</taxon>
        <taxon>Pseudomonadota</taxon>
        <taxon>Alphaproteobacteria</taxon>
        <taxon>Rhodospirillales</taxon>
        <taxon>Azospirillaceae</taxon>
        <taxon>Nitrospirillum</taxon>
    </lineage>
</organism>
<evidence type="ECO:0000313" key="12">
    <source>
        <dbReference type="EMBL" id="TWB73276.1"/>
    </source>
</evidence>
<evidence type="ECO:0000256" key="6">
    <source>
        <dbReference type="ARBA" id="ARBA00022692"/>
    </source>
</evidence>
<name>A0A560JQK5_9PROT</name>
<dbReference type="GO" id="GO:0006865">
    <property type="term" value="P:amino acid transport"/>
    <property type="evidence" value="ECO:0007669"/>
    <property type="project" value="UniProtKB-KW"/>
</dbReference>
<reference evidence="12 13" key="1">
    <citation type="submission" date="2019-06" db="EMBL/GenBank/DDBJ databases">
        <title>Genomic Encyclopedia of Type Strains, Phase IV (KMG-V): Genome sequencing to study the core and pangenomes of soil and plant-associated prokaryotes.</title>
        <authorList>
            <person name="Whitman W."/>
        </authorList>
    </citation>
    <scope>NUCLEOTIDE SEQUENCE [LARGE SCALE GENOMIC DNA]</scope>
    <source>
        <strain evidence="12 13">BR 12005</strain>
    </source>
</reference>
<dbReference type="RefSeq" id="WP_145611320.1">
    <property type="nucleotide sequence ID" value="NZ_VITV01000005.1"/>
</dbReference>
<gene>
    <name evidence="12" type="ORF">FBZ87_105196</name>
</gene>
<evidence type="ECO:0000256" key="3">
    <source>
        <dbReference type="ARBA" id="ARBA00010072"/>
    </source>
</evidence>
<dbReference type="InterPro" id="IPR043429">
    <property type="entry name" value="ArtM/GltK/GlnP/TcyL/YhdX-like"/>
</dbReference>
<evidence type="ECO:0000313" key="13">
    <source>
        <dbReference type="Proteomes" id="UP000320516"/>
    </source>
</evidence>
<keyword evidence="8 10" id="KW-1133">Transmembrane helix</keyword>
<evidence type="ECO:0000256" key="5">
    <source>
        <dbReference type="ARBA" id="ARBA00022475"/>
    </source>
</evidence>
<feature type="transmembrane region" description="Helical" evidence="10">
    <location>
        <begin position="56"/>
        <end position="76"/>
    </location>
</feature>